<dbReference type="InterPro" id="IPR008928">
    <property type="entry name" value="6-hairpin_glycosidase_sf"/>
</dbReference>
<dbReference type="AlphaFoldDB" id="A0A0C3SF72"/>
<dbReference type="GO" id="GO:0005829">
    <property type="term" value="C:cytosol"/>
    <property type="evidence" value="ECO:0007669"/>
    <property type="project" value="TreeGrafter"/>
</dbReference>
<dbReference type="GO" id="GO:0030246">
    <property type="term" value="F:carbohydrate binding"/>
    <property type="evidence" value="ECO:0007669"/>
    <property type="project" value="InterPro"/>
</dbReference>
<dbReference type="Gene3D" id="1.20.1610.10">
    <property type="entry name" value="alpha-1,2-mannosidases domains"/>
    <property type="match status" value="1"/>
</dbReference>
<evidence type="ECO:0000259" key="3">
    <source>
        <dbReference type="Pfam" id="PF17678"/>
    </source>
</evidence>
<protein>
    <submittedName>
        <fullName evidence="4">Glycoside hydrolase family 92 protein</fullName>
    </submittedName>
</protein>
<dbReference type="STRING" id="745531.A0A0C3SF72"/>
<organism evidence="4 5">
    <name type="scientific">Phlebiopsis gigantea (strain 11061_1 CR5-6)</name>
    <name type="common">White-rot fungus</name>
    <name type="synonym">Peniophora gigantea</name>
    <dbReference type="NCBI Taxonomy" id="745531"/>
    <lineage>
        <taxon>Eukaryota</taxon>
        <taxon>Fungi</taxon>
        <taxon>Dikarya</taxon>
        <taxon>Basidiomycota</taxon>
        <taxon>Agaricomycotina</taxon>
        <taxon>Agaricomycetes</taxon>
        <taxon>Polyporales</taxon>
        <taxon>Phanerochaetaceae</taxon>
        <taxon>Phlebiopsis</taxon>
    </lineage>
</organism>
<dbReference type="GO" id="GO:0005975">
    <property type="term" value="P:carbohydrate metabolic process"/>
    <property type="evidence" value="ECO:0007669"/>
    <property type="project" value="InterPro"/>
</dbReference>
<dbReference type="OrthoDB" id="449263at2759"/>
<dbReference type="InterPro" id="IPR050883">
    <property type="entry name" value="PNGase"/>
</dbReference>
<keyword evidence="4" id="KW-0378">Hydrolase</keyword>
<evidence type="ECO:0000256" key="1">
    <source>
        <dbReference type="SAM" id="SignalP"/>
    </source>
</evidence>
<dbReference type="SUPFAM" id="SSF48208">
    <property type="entry name" value="Six-hairpin glycosidases"/>
    <property type="match status" value="1"/>
</dbReference>
<evidence type="ECO:0000313" key="5">
    <source>
        <dbReference type="Proteomes" id="UP000053257"/>
    </source>
</evidence>
<name>A0A0C3SF72_PHLG1</name>
<proteinExistence type="predicted"/>
<dbReference type="Proteomes" id="UP000053257">
    <property type="component" value="Unassembled WGS sequence"/>
</dbReference>
<keyword evidence="5" id="KW-1185">Reference proteome</keyword>
<sequence>MPLRTRFAAFAFALLAAATSVLAQPSPQVQKRISAAIKTAANATSDIDYTQFVNVFIGTDNDGDVCPGASIPFGMVKITTDLTGYAPAGYIVDNTQMVRGMSPLHDSGTGASSGSYGNFEVMPLLCPGGFDTCTTSLDARQRFRKNNTDNASPGYFSLTLDNDIQMEATSTRRAGLERFTFPKNSKPYFVLDLANDLPGTFAGGTLDIDSHSGRITLGGLWGSSWGPGQFNYQAFACYDLLNGGHQTLDEFGVWTADTNGLDAKGLGVTHLNFTRNLIGGVYQSGALVSFANEPETVTIRVGVSFKSAEQACANAESEIGSASFEDVVASSVAAWNEKLSKIELDLAGTPANVTEMFYSSLYRSFLTPNNATDETQGPFADTTHHYFDSLYCSWDSFRTFYPLMALTSPVEFSQIVDSYIDAWRVHGWMPECRANHLRGWTQGGSSGDVIVGHFAMTYHDQAATLGIDLNDLFSAMLADGENTPANWDIEGREAGVYNKYGYVPASAFETDSVGRQTREGSRTLEYSFEDFAIRNVALLMNKTSEFNTFTDRALNYRNVWDSSVESDGFKGFMQKRFANGTFTFTDPVACSPIDNVSRSCSLQDDNVVGFYESSSWEYSWFVPHDTAHLIELMGGNETFVNRLDHFFEKGYYYAGNEPSFQTPIGYHYAGHPTQSVERVRDVVFSNFDITPAGIPGNDDQGAMATLLSFHLLGLYPVPGSTELLVVSPFTPKYTVHNSFLNVSTTVTTKGFDARSVQQTIPAGAAAYVANVTINGAPLASRCHFDFYDVFKTGGDVVIEVTADKSAVDSCGASLPMSLSTGGFAVAR</sequence>
<dbReference type="Gene3D" id="1.20.1050.60">
    <property type="entry name" value="alpha-1,2-mannosidase"/>
    <property type="match status" value="1"/>
</dbReference>
<dbReference type="Gene3D" id="2.70.98.10">
    <property type="match status" value="1"/>
</dbReference>
<gene>
    <name evidence="4" type="ORF">PHLGIDRAFT_27821</name>
</gene>
<feature type="chain" id="PRO_5002178388" evidence="1">
    <location>
        <begin position="24"/>
        <end position="827"/>
    </location>
</feature>
<dbReference type="GO" id="GO:0006516">
    <property type="term" value="P:glycoprotein catabolic process"/>
    <property type="evidence" value="ECO:0007669"/>
    <property type="project" value="TreeGrafter"/>
</dbReference>
<dbReference type="GO" id="GO:0000224">
    <property type="term" value="F:peptide-N4-(N-acetyl-beta-glucosaminyl)asparagine amidase activity"/>
    <property type="evidence" value="ECO:0007669"/>
    <property type="project" value="TreeGrafter"/>
</dbReference>
<feature type="domain" description="Glycosyl hydrolase family 92" evidence="2">
    <location>
        <begin position="310"/>
        <end position="800"/>
    </location>
</feature>
<accession>A0A0C3SF72</accession>
<dbReference type="Gene3D" id="3.30.2080.10">
    <property type="entry name" value="GH92 mannosidase domain"/>
    <property type="match status" value="1"/>
</dbReference>
<evidence type="ECO:0000313" key="4">
    <source>
        <dbReference type="EMBL" id="KIP11580.1"/>
    </source>
</evidence>
<dbReference type="NCBIfam" id="TIGR01180">
    <property type="entry name" value="aman2_put"/>
    <property type="match status" value="1"/>
</dbReference>
<dbReference type="PANTHER" id="PTHR12143">
    <property type="entry name" value="PEPTIDE N-GLYCANASE PNGASE -RELATED"/>
    <property type="match status" value="1"/>
</dbReference>
<dbReference type="GO" id="GO:0005634">
    <property type="term" value="C:nucleus"/>
    <property type="evidence" value="ECO:0007669"/>
    <property type="project" value="TreeGrafter"/>
</dbReference>
<dbReference type="Pfam" id="PF07971">
    <property type="entry name" value="Glyco_hydro_92"/>
    <property type="match status" value="1"/>
</dbReference>
<keyword evidence="1" id="KW-0732">Signal</keyword>
<dbReference type="Pfam" id="PF17678">
    <property type="entry name" value="Glyco_hydro_92N"/>
    <property type="match status" value="1"/>
</dbReference>
<dbReference type="InterPro" id="IPR012939">
    <property type="entry name" value="Glyco_hydro_92"/>
</dbReference>
<dbReference type="EMBL" id="KN840445">
    <property type="protein sequence ID" value="KIP11580.1"/>
    <property type="molecule type" value="Genomic_DNA"/>
</dbReference>
<dbReference type="InterPro" id="IPR005887">
    <property type="entry name" value="GH92_a_mannosidase_put"/>
</dbReference>
<dbReference type="InterPro" id="IPR041371">
    <property type="entry name" value="GH92_N"/>
</dbReference>
<feature type="domain" description="Glycosyl hydrolase family 92 N-terminal" evidence="3">
    <location>
        <begin position="52"/>
        <end position="304"/>
    </location>
</feature>
<evidence type="ECO:0000259" key="2">
    <source>
        <dbReference type="Pfam" id="PF07971"/>
    </source>
</evidence>
<dbReference type="HOGENOM" id="CLU_003690_4_1_1"/>
<dbReference type="InterPro" id="IPR014718">
    <property type="entry name" value="GH-type_carb-bd"/>
</dbReference>
<reference evidence="4 5" key="1">
    <citation type="journal article" date="2014" name="PLoS Genet.">
        <title>Analysis of the Phlebiopsis gigantea genome, transcriptome and secretome provides insight into its pioneer colonization strategies of wood.</title>
        <authorList>
            <person name="Hori C."/>
            <person name="Ishida T."/>
            <person name="Igarashi K."/>
            <person name="Samejima M."/>
            <person name="Suzuki H."/>
            <person name="Master E."/>
            <person name="Ferreira P."/>
            <person name="Ruiz-Duenas F.J."/>
            <person name="Held B."/>
            <person name="Canessa P."/>
            <person name="Larrondo L.F."/>
            <person name="Schmoll M."/>
            <person name="Druzhinina I.S."/>
            <person name="Kubicek C.P."/>
            <person name="Gaskell J.A."/>
            <person name="Kersten P."/>
            <person name="St John F."/>
            <person name="Glasner J."/>
            <person name="Sabat G."/>
            <person name="Splinter BonDurant S."/>
            <person name="Syed K."/>
            <person name="Yadav J."/>
            <person name="Mgbeahuruike A.C."/>
            <person name="Kovalchuk A."/>
            <person name="Asiegbu F.O."/>
            <person name="Lackner G."/>
            <person name="Hoffmeister D."/>
            <person name="Rencoret J."/>
            <person name="Gutierrez A."/>
            <person name="Sun H."/>
            <person name="Lindquist E."/>
            <person name="Barry K."/>
            <person name="Riley R."/>
            <person name="Grigoriev I.V."/>
            <person name="Henrissat B."/>
            <person name="Kues U."/>
            <person name="Berka R.M."/>
            <person name="Martinez A.T."/>
            <person name="Covert S.F."/>
            <person name="Blanchette R.A."/>
            <person name="Cullen D."/>
        </authorList>
    </citation>
    <scope>NUCLEOTIDE SEQUENCE [LARGE SCALE GENOMIC DNA]</scope>
    <source>
        <strain evidence="4 5">11061_1 CR5-6</strain>
    </source>
</reference>
<feature type="signal peptide" evidence="1">
    <location>
        <begin position="1"/>
        <end position="23"/>
    </location>
</feature>
<dbReference type="PANTHER" id="PTHR12143:SF25">
    <property type="entry name" value="FAMILY PROTEIN, PUTATIVE (AFU_ORTHOLOGUE AFUA_1G10790)-RELATED"/>
    <property type="match status" value="1"/>
</dbReference>